<evidence type="ECO:0000313" key="3">
    <source>
        <dbReference type="EMBL" id="JAS13645.1"/>
    </source>
</evidence>
<feature type="transmembrane region" description="Helical" evidence="2">
    <location>
        <begin position="70"/>
        <end position="92"/>
    </location>
</feature>
<dbReference type="AlphaFoldDB" id="A0A1B6CJY3"/>
<keyword evidence="2" id="KW-1133">Transmembrane helix</keyword>
<protein>
    <submittedName>
        <fullName evidence="3">Uncharacterized protein</fullName>
    </submittedName>
</protein>
<feature type="transmembrane region" description="Helical" evidence="2">
    <location>
        <begin position="42"/>
        <end position="64"/>
    </location>
</feature>
<feature type="non-terminal residue" evidence="3">
    <location>
        <position position="1"/>
    </location>
</feature>
<feature type="non-terminal residue" evidence="3">
    <location>
        <position position="248"/>
    </location>
</feature>
<evidence type="ECO:0000256" key="2">
    <source>
        <dbReference type="SAM" id="Phobius"/>
    </source>
</evidence>
<evidence type="ECO:0000256" key="1">
    <source>
        <dbReference type="SAM" id="MobiDB-lite"/>
    </source>
</evidence>
<organism evidence="3">
    <name type="scientific">Clastoptera arizonana</name>
    <name type="common">Arizona spittle bug</name>
    <dbReference type="NCBI Taxonomy" id="38151"/>
    <lineage>
        <taxon>Eukaryota</taxon>
        <taxon>Metazoa</taxon>
        <taxon>Ecdysozoa</taxon>
        <taxon>Arthropoda</taxon>
        <taxon>Hexapoda</taxon>
        <taxon>Insecta</taxon>
        <taxon>Pterygota</taxon>
        <taxon>Neoptera</taxon>
        <taxon>Paraneoptera</taxon>
        <taxon>Hemiptera</taxon>
        <taxon>Auchenorrhyncha</taxon>
        <taxon>Cercopoidea</taxon>
        <taxon>Clastopteridae</taxon>
        <taxon>Clastoptera</taxon>
    </lineage>
</organism>
<name>A0A1B6CJY3_9HEMI</name>
<gene>
    <name evidence="3" type="ORF">g.1492</name>
</gene>
<proteinExistence type="predicted"/>
<accession>A0A1B6CJY3</accession>
<sequence length="248" mass="27865">VTCALFQCTFFVFLYFNVCHRLNMLAAVNPKSKKLIIRRIGLLRRAAIIFKTTVLMSFTSLLYVNAPVTQYQYAFSFSSALLGFVLVLCYVLHCETPTGVHRVVKTLGNKTSDPGYSTDSDNSPINFFTKEPAEAENDSAPSDCEKMKMSSSADNLPDIQPRLKETSVDAQNVPVDVVEMSPSKTTPKTKVVRFHQDLVTGCDEYRNNEQDIYKARPIKPNDLIEAQPFIDSTCSVSPQQENRNNEQD</sequence>
<keyword evidence="2" id="KW-0812">Transmembrane</keyword>
<feature type="region of interest" description="Disordered" evidence="1">
    <location>
        <begin position="132"/>
        <end position="153"/>
    </location>
</feature>
<keyword evidence="2" id="KW-0472">Membrane</keyword>
<dbReference type="EMBL" id="GEDC01023653">
    <property type="protein sequence ID" value="JAS13645.1"/>
    <property type="molecule type" value="Transcribed_RNA"/>
</dbReference>
<reference evidence="3" key="1">
    <citation type="submission" date="2015-12" db="EMBL/GenBank/DDBJ databases">
        <title>De novo transcriptome assembly of four potential Pierce s Disease insect vectors from Arizona vineyards.</title>
        <authorList>
            <person name="Tassone E.E."/>
        </authorList>
    </citation>
    <scope>NUCLEOTIDE SEQUENCE</scope>
</reference>